<sequence>MITGLCNVMIYKYIYNFNRLCSPNHDLAPGQKGAGILSENGPLMVYLCRSRGVSQPFCVS</sequence>
<gene>
    <name evidence="1" type="ORF">EB241_10805</name>
</gene>
<comment type="caution">
    <text evidence="1">The sequence shown here is derived from an EMBL/GenBank/DDBJ whole genome shotgun (WGS) entry which is preliminary data.</text>
</comment>
<evidence type="ECO:0000313" key="2">
    <source>
        <dbReference type="Proteomes" id="UP000279457"/>
    </source>
</evidence>
<name>A0A3N6UQI7_9GAMM</name>
<dbReference type="EMBL" id="RHHM01000007">
    <property type="protein sequence ID" value="RQM38229.1"/>
    <property type="molecule type" value="Genomic_DNA"/>
</dbReference>
<evidence type="ECO:0000313" key="1">
    <source>
        <dbReference type="EMBL" id="RQM38229.1"/>
    </source>
</evidence>
<organism evidence="1 2">
    <name type="scientific">Erwinia psidii</name>
    <dbReference type="NCBI Taxonomy" id="69224"/>
    <lineage>
        <taxon>Bacteria</taxon>
        <taxon>Pseudomonadati</taxon>
        <taxon>Pseudomonadota</taxon>
        <taxon>Gammaproteobacteria</taxon>
        <taxon>Enterobacterales</taxon>
        <taxon>Erwiniaceae</taxon>
        <taxon>Erwinia</taxon>
    </lineage>
</organism>
<keyword evidence="2" id="KW-1185">Reference proteome</keyword>
<proteinExistence type="predicted"/>
<protein>
    <submittedName>
        <fullName evidence="1">Uncharacterized protein</fullName>
    </submittedName>
</protein>
<accession>A0A3N6UQI7</accession>
<reference evidence="1 2" key="1">
    <citation type="submission" date="2018-10" db="EMBL/GenBank/DDBJ databases">
        <title>Draft genome sequence for the type isolate of Erwinia psidii, agent causal of bacterial blight in guava (Psidium guajava) and wilt and die-back of Eucalyptus spp.</title>
        <authorList>
            <person name="Hermenegildo P.S."/>
            <person name="Santos S.A."/>
            <person name="Guimaraes L.M.S."/>
            <person name="Vidigal P.M.P."/>
            <person name="Pereira I.C."/>
            <person name="Badel J.L."/>
            <person name="Alfenas-Zerbini P."/>
            <person name="Ferreira M.A.S.V."/>
            <person name="Alfenas A.C."/>
        </authorList>
    </citation>
    <scope>NUCLEOTIDE SEQUENCE [LARGE SCALE GENOMIC DNA]</scope>
    <source>
        <strain evidence="1 2">IBSBF 435</strain>
    </source>
</reference>
<dbReference type="Proteomes" id="UP000279457">
    <property type="component" value="Unassembled WGS sequence"/>
</dbReference>
<dbReference type="AlphaFoldDB" id="A0A3N6UQI7"/>